<dbReference type="OMA" id="DFNLFGH"/>
<dbReference type="InterPro" id="IPR029068">
    <property type="entry name" value="Glyas_Bleomycin-R_OHBP_Dase"/>
</dbReference>
<dbReference type="CDD" id="cd08357">
    <property type="entry name" value="VOC_like"/>
    <property type="match status" value="1"/>
</dbReference>
<dbReference type="InParanoid" id="F0YET9"/>
<evidence type="ECO:0000259" key="1">
    <source>
        <dbReference type="PROSITE" id="PS51819"/>
    </source>
</evidence>
<dbReference type="InterPro" id="IPR004360">
    <property type="entry name" value="Glyas_Fos-R_dOase_dom"/>
</dbReference>
<dbReference type="InterPro" id="IPR037523">
    <property type="entry name" value="VOC_core"/>
</dbReference>
<dbReference type="PANTHER" id="PTHR39434">
    <property type="match status" value="1"/>
</dbReference>
<accession>F0YET9</accession>
<dbReference type="OrthoDB" id="2580091at2759"/>
<dbReference type="EMBL" id="GL833135">
    <property type="protein sequence ID" value="EGB06417.1"/>
    <property type="molecule type" value="Genomic_DNA"/>
</dbReference>
<reference evidence="2 3" key="1">
    <citation type="journal article" date="2011" name="Proc. Natl. Acad. Sci. U.S.A.">
        <title>Niche of harmful alga Aureococcus anophagefferens revealed through ecogenomics.</title>
        <authorList>
            <person name="Gobler C.J."/>
            <person name="Berry D.L."/>
            <person name="Dyhrman S.T."/>
            <person name="Wilhelm S.W."/>
            <person name="Salamov A."/>
            <person name="Lobanov A.V."/>
            <person name="Zhang Y."/>
            <person name="Collier J.L."/>
            <person name="Wurch L.L."/>
            <person name="Kustka A.B."/>
            <person name="Dill B.D."/>
            <person name="Shah M."/>
            <person name="VerBerkmoes N.C."/>
            <person name="Kuo A."/>
            <person name="Terry A."/>
            <person name="Pangilinan J."/>
            <person name="Lindquist E.A."/>
            <person name="Lucas S."/>
            <person name="Paulsen I.T."/>
            <person name="Hattenrath-Lehmann T.K."/>
            <person name="Talmage S.C."/>
            <person name="Walker E.A."/>
            <person name="Koch F."/>
            <person name="Burson A.M."/>
            <person name="Marcoval M.A."/>
            <person name="Tang Y.Z."/>
            <person name="Lecleir G.R."/>
            <person name="Coyne K.J."/>
            <person name="Berg G.M."/>
            <person name="Bertrand E.M."/>
            <person name="Saito M.A."/>
            <person name="Gladyshev V.N."/>
            <person name="Grigoriev I.V."/>
        </authorList>
    </citation>
    <scope>NUCLEOTIDE SEQUENCE [LARGE SCALE GENOMIC DNA]</scope>
    <source>
        <strain evidence="3">CCMP 1984</strain>
    </source>
</reference>
<name>F0YET9_AURAN</name>
<gene>
    <name evidence="2" type="ORF">AURANDRAFT_16743</name>
</gene>
<dbReference type="KEGG" id="aaf:AURANDRAFT_16743"/>
<dbReference type="PANTHER" id="PTHR39434:SF1">
    <property type="entry name" value="VOC DOMAIN-CONTAINING PROTEIN"/>
    <property type="match status" value="1"/>
</dbReference>
<dbReference type="PROSITE" id="PS51819">
    <property type="entry name" value="VOC"/>
    <property type="match status" value="1"/>
</dbReference>
<keyword evidence="3" id="KW-1185">Reference proteome</keyword>
<evidence type="ECO:0000313" key="3">
    <source>
        <dbReference type="Proteomes" id="UP000002729"/>
    </source>
</evidence>
<protein>
    <recommendedName>
        <fullName evidence="1">VOC domain-containing protein</fullName>
    </recommendedName>
</protein>
<dbReference type="GeneID" id="20218708"/>
<dbReference type="Proteomes" id="UP000002729">
    <property type="component" value="Unassembled WGS sequence"/>
</dbReference>
<dbReference type="SUPFAM" id="SSF54593">
    <property type="entry name" value="Glyoxalase/Bleomycin resistance protein/Dihydroxybiphenyl dioxygenase"/>
    <property type="match status" value="1"/>
</dbReference>
<dbReference type="AlphaFoldDB" id="F0YET9"/>
<dbReference type="Gene3D" id="3.10.180.10">
    <property type="entry name" value="2,3-Dihydroxybiphenyl 1,2-Dioxygenase, domain 1"/>
    <property type="match status" value="1"/>
</dbReference>
<feature type="non-terminal residue" evidence="2">
    <location>
        <position position="1"/>
    </location>
</feature>
<dbReference type="RefSeq" id="XP_009038990.1">
    <property type="nucleotide sequence ID" value="XM_009040742.1"/>
</dbReference>
<sequence>PFHVAIPVHNIDEAKAFYGGILGCEEGRSSTKWQDYAMHGHQVVVHWVGEDYRCQDYVNPVDGDEVPVPHYGLQMPTLEAWEAIVARVNAAKIPWVIEPTLRFEGEPGEQWTCFFKDPSGNNLEFKHMSNPEWLFAK</sequence>
<proteinExistence type="predicted"/>
<evidence type="ECO:0000313" key="2">
    <source>
        <dbReference type="EMBL" id="EGB06417.1"/>
    </source>
</evidence>
<dbReference type="Pfam" id="PF00903">
    <property type="entry name" value="Glyoxalase"/>
    <property type="match status" value="1"/>
</dbReference>
<feature type="non-terminal residue" evidence="2">
    <location>
        <position position="137"/>
    </location>
</feature>
<organism evidence="3">
    <name type="scientific">Aureococcus anophagefferens</name>
    <name type="common">Harmful bloom alga</name>
    <dbReference type="NCBI Taxonomy" id="44056"/>
    <lineage>
        <taxon>Eukaryota</taxon>
        <taxon>Sar</taxon>
        <taxon>Stramenopiles</taxon>
        <taxon>Ochrophyta</taxon>
        <taxon>Pelagophyceae</taxon>
        <taxon>Pelagomonadales</taxon>
        <taxon>Pelagomonadaceae</taxon>
        <taxon>Aureococcus</taxon>
    </lineage>
</organism>
<dbReference type="eggNOG" id="ENOG502RY6W">
    <property type="taxonomic scope" value="Eukaryota"/>
</dbReference>
<feature type="domain" description="VOC" evidence="1">
    <location>
        <begin position="1"/>
        <end position="128"/>
    </location>
</feature>